<evidence type="ECO:0000313" key="3">
    <source>
        <dbReference type="Proteomes" id="UP000218811"/>
    </source>
</evidence>
<name>A0A2H3JDA6_WOLCO</name>
<proteinExistence type="predicted"/>
<dbReference type="EMBL" id="KB468053">
    <property type="protein sequence ID" value="PCH40232.1"/>
    <property type="molecule type" value="Genomic_DNA"/>
</dbReference>
<keyword evidence="3" id="KW-1185">Reference proteome</keyword>
<evidence type="ECO:0000313" key="2">
    <source>
        <dbReference type="EMBL" id="PCH40232.1"/>
    </source>
</evidence>
<accession>A0A2H3JDA6</accession>
<reference evidence="2 3" key="1">
    <citation type="journal article" date="2012" name="Science">
        <title>The Paleozoic origin of enzymatic lignin decomposition reconstructed from 31 fungal genomes.</title>
        <authorList>
            <person name="Floudas D."/>
            <person name="Binder M."/>
            <person name="Riley R."/>
            <person name="Barry K."/>
            <person name="Blanchette R.A."/>
            <person name="Henrissat B."/>
            <person name="Martinez A.T."/>
            <person name="Otillar R."/>
            <person name="Spatafora J.W."/>
            <person name="Yadav J.S."/>
            <person name="Aerts A."/>
            <person name="Benoit I."/>
            <person name="Boyd A."/>
            <person name="Carlson A."/>
            <person name="Copeland A."/>
            <person name="Coutinho P.M."/>
            <person name="de Vries R.P."/>
            <person name="Ferreira P."/>
            <person name="Findley K."/>
            <person name="Foster B."/>
            <person name="Gaskell J."/>
            <person name="Glotzer D."/>
            <person name="Gorecki P."/>
            <person name="Heitman J."/>
            <person name="Hesse C."/>
            <person name="Hori C."/>
            <person name="Igarashi K."/>
            <person name="Jurgens J.A."/>
            <person name="Kallen N."/>
            <person name="Kersten P."/>
            <person name="Kohler A."/>
            <person name="Kuees U."/>
            <person name="Kumar T.K.A."/>
            <person name="Kuo A."/>
            <person name="LaButti K."/>
            <person name="Larrondo L.F."/>
            <person name="Lindquist E."/>
            <person name="Ling A."/>
            <person name="Lombard V."/>
            <person name="Lucas S."/>
            <person name="Lundell T."/>
            <person name="Martin R."/>
            <person name="McLaughlin D.J."/>
            <person name="Morgenstern I."/>
            <person name="Morin E."/>
            <person name="Murat C."/>
            <person name="Nagy L.G."/>
            <person name="Nolan M."/>
            <person name="Ohm R.A."/>
            <person name="Patyshakuliyeva A."/>
            <person name="Rokas A."/>
            <person name="Ruiz-Duenas F.J."/>
            <person name="Sabat G."/>
            <person name="Salamov A."/>
            <person name="Samejima M."/>
            <person name="Schmutz J."/>
            <person name="Slot J.C."/>
            <person name="St John F."/>
            <person name="Stenlid J."/>
            <person name="Sun H."/>
            <person name="Sun S."/>
            <person name="Syed K."/>
            <person name="Tsang A."/>
            <person name="Wiebenga A."/>
            <person name="Young D."/>
            <person name="Pisabarro A."/>
            <person name="Eastwood D.C."/>
            <person name="Martin F."/>
            <person name="Cullen D."/>
            <person name="Grigoriev I.V."/>
            <person name="Hibbett D.S."/>
        </authorList>
    </citation>
    <scope>NUCLEOTIDE SEQUENCE [LARGE SCALE GENOMIC DNA]</scope>
    <source>
        <strain evidence="2 3">MD-104</strain>
    </source>
</reference>
<feature type="compositionally biased region" description="Low complexity" evidence="1">
    <location>
        <begin position="14"/>
        <end position="24"/>
    </location>
</feature>
<sequence length="137" mass="15349">MRFEGQMPPSILLPSSPVHQPHSSHSVSTVTRVYALLASRLHVRPAAHSSRALVRTIRDATIPLSLPPLLTARRISRRGCHSPRLLGAWRCQGHEGIVKPSVCRAHRWSAGCMHSMGLRSSSATFRHDRHMRRRCQA</sequence>
<evidence type="ECO:0000256" key="1">
    <source>
        <dbReference type="SAM" id="MobiDB-lite"/>
    </source>
</evidence>
<gene>
    <name evidence="2" type="ORF">WOLCODRAFT_136737</name>
</gene>
<protein>
    <submittedName>
        <fullName evidence="2">Uncharacterized protein</fullName>
    </submittedName>
</protein>
<dbReference type="AlphaFoldDB" id="A0A2H3JDA6"/>
<feature type="region of interest" description="Disordered" evidence="1">
    <location>
        <begin position="1"/>
        <end position="24"/>
    </location>
</feature>
<dbReference type="Proteomes" id="UP000218811">
    <property type="component" value="Unassembled WGS sequence"/>
</dbReference>
<organism evidence="2 3">
    <name type="scientific">Wolfiporia cocos (strain MD-104)</name>
    <name type="common">Brown rot fungus</name>
    <dbReference type="NCBI Taxonomy" id="742152"/>
    <lineage>
        <taxon>Eukaryota</taxon>
        <taxon>Fungi</taxon>
        <taxon>Dikarya</taxon>
        <taxon>Basidiomycota</taxon>
        <taxon>Agaricomycotina</taxon>
        <taxon>Agaricomycetes</taxon>
        <taxon>Polyporales</taxon>
        <taxon>Phaeolaceae</taxon>
        <taxon>Wolfiporia</taxon>
    </lineage>
</organism>